<proteinExistence type="predicted"/>
<sequence length="410" mass="47879">MFNSKWRRFSTEFDLNKTESLWSNTHDSLDGIFGDNLMPPKPKKIFINPKIIRNKDLLQYNNKIKEKVKKQRKDIKLHDRKTLEAKNSRMKKLIRKYKTNRERTEQRAFKKENELSLSIEGKKPTNQFRSFNIQSINSINTLEPKYLKNKSFGMFTTKNKKSVRFKLHNPDPNPQHVRLSKKMENFKGARTSIKPSQVTIQAFTKNQGLNQDLVFQQQQIKRKNEDLNYFRHAGTANKKGSTSSFADEDVDPISVKMNSIFRKVNQVSPHMPTDAKDLGLNEFGLKTTPFFKLKMDESFQEALKSNKASKEQNMIYKDSLQSRRSSEESDLFNKLSEKLQMPHPTLKSKMTAKALRMSSFDKDFKKVINGIIKVNDKRINSHLKSLKVTKGMFSNTSHNKGRIRLLHKDK</sequence>
<evidence type="ECO:0000256" key="1">
    <source>
        <dbReference type="SAM" id="Coils"/>
    </source>
</evidence>
<evidence type="ECO:0000313" key="3">
    <source>
        <dbReference type="Proteomes" id="UP001295684"/>
    </source>
</evidence>
<feature type="coiled-coil region" evidence="1">
    <location>
        <begin position="61"/>
        <end position="114"/>
    </location>
</feature>
<protein>
    <submittedName>
        <fullName evidence="2">Uncharacterized protein</fullName>
    </submittedName>
</protein>
<keyword evidence="1" id="KW-0175">Coiled coil</keyword>
<evidence type="ECO:0000313" key="2">
    <source>
        <dbReference type="EMBL" id="CAI2368091.1"/>
    </source>
</evidence>
<dbReference type="EMBL" id="CAMPGE010009217">
    <property type="protein sequence ID" value="CAI2368091.1"/>
    <property type="molecule type" value="Genomic_DNA"/>
</dbReference>
<organism evidence="2 3">
    <name type="scientific">Euplotes crassus</name>
    <dbReference type="NCBI Taxonomy" id="5936"/>
    <lineage>
        <taxon>Eukaryota</taxon>
        <taxon>Sar</taxon>
        <taxon>Alveolata</taxon>
        <taxon>Ciliophora</taxon>
        <taxon>Intramacronucleata</taxon>
        <taxon>Spirotrichea</taxon>
        <taxon>Hypotrichia</taxon>
        <taxon>Euplotida</taxon>
        <taxon>Euplotidae</taxon>
        <taxon>Moneuplotes</taxon>
    </lineage>
</organism>
<gene>
    <name evidence="2" type="ORF">ECRASSUSDP1_LOCUS9380</name>
</gene>
<accession>A0AAD1UF03</accession>
<comment type="caution">
    <text evidence="2">The sequence shown here is derived from an EMBL/GenBank/DDBJ whole genome shotgun (WGS) entry which is preliminary data.</text>
</comment>
<name>A0AAD1UF03_EUPCR</name>
<dbReference type="AlphaFoldDB" id="A0AAD1UF03"/>
<keyword evidence="3" id="KW-1185">Reference proteome</keyword>
<reference evidence="2" key="1">
    <citation type="submission" date="2023-07" db="EMBL/GenBank/DDBJ databases">
        <authorList>
            <consortium name="AG Swart"/>
            <person name="Singh M."/>
            <person name="Singh A."/>
            <person name="Seah K."/>
            <person name="Emmerich C."/>
        </authorList>
    </citation>
    <scope>NUCLEOTIDE SEQUENCE</scope>
    <source>
        <strain evidence="2">DP1</strain>
    </source>
</reference>
<dbReference type="Proteomes" id="UP001295684">
    <property type="component" value="Unassembled WGS sequence"/>
</dbReference>